<dbReference type="KEGG" id="fal:FRAAL5430"/>
<sequence>MGRHLVESVQATDPQRQSEIWDEAIRAVLEGAAKAVPPLGRAEWRVFAAVLHETAARSQQTCVLSVAMIQEYSGIASDRLVRAALTSLRDRKLITYEARRGRPRAGEPGRCHVGVPYAHSEQQAKAAPLSTG</sequence>
<dbReference type="EMBL" id="CT573213">
    <property type="protein sequence ID" value="CAJ64063.1"/>
    <property type="molecule type" value="Genomic_DNA"/>
</dbReference>
<name>Q0REP4_FRAAA</name>
<reference evidence="1 2" key="1">
    <citation type="journal article" date="2007" name="Genome Res.">
        <title>Genome characteristics of facultatively symbiotic Frankia sp. strains reflect host range and host plant biogeography.</title>
        <authorList>
            <person name="Normand P."/>
            <person name="Lapierre P."/>
            <person name="Tisa L.S."/>
            <person name="Gogarten J.P."/>
            <person name="Alloisio N."/>
            <person name="Bagnarol E."/>
            <person name="Bassi C.A."/>
            <person name="Berry A.M."/>
            <person name="Bickhart D.M."/>
            <person name="Choisne N."/>
            <person name="Couloux A."/>
            <person name="Cournoyer B."/>
            <person name="Cruveiller S."/>
            <person name="Daubin V."/>
            <person name="Demange N."/>
            <person name="Francino M.P."/>
            <person name="Goltsman E."/>
            <person name="Huang Y."/>
            <person name="Kopp O.R."/>
            <person name="Labarre L."/>
            <person name="Lapidus A."/>
            <person name="Lavire C."/>
            <person name="Marechal J."/>
            <person name="Martinez M."/>
            <person name="Mastronunzio J.E."/>
            <person name="Mullin B.C."/>
            <person name="Niemann J."/>
            <person name="Pujic P."/>
            <person name="Rawnsley T."/>
            <person name="Rouy Z."/>
            <person name="Schenowitz C."/>
            <person name="Sellstedt A."/>
            <person name="Tavares F."/>
            <person name="Tomkins J.P."/>
            <person name="Vallenet D."/>
            <person name="Valverde C."/>
            <person name="Wall L.G."/>
            <person name="Wang Y."/>
            <person name="Medigue C."/>
            <person name="Benson D.R."/>
        </authorList>
    </citation>
    <scope>NUCLEOTIDE SEQUENCE [LARGE SCALE GENOMIC DNA]</scope>
    <source>
        <strain evidence="2">DSM 45986 / CECT 9034 / ACN14a</strain>
    </source>
</reference>
<dbReference type="AlphaFoldDB" id="Q0REP4"/>
<keyword evidence="2" id="KW-1185">Reference proteome</keyword>
<organism evidence="1 2">
    <name type="scientific">Frankia alni (strain DSM 45986 / CECT 9034 / ACN14a)</name>
    <dbReference type="NCBI Taxonomy" id="326424"/>
    <lineage>
        <taxon>Bacteria</taxon>
        <taxon>Bacillati</taxon>
        <taxon>Actinomycetota</taxon>
        <taxon>Actinomycetes</taxon>
        <taxon>Frankiales</taxon>
        <taxon>Frankiaceae</taxon>
        <taxon>Frankia</taxon>
    </lineage>
</organism>
<evidence type="ECO:0000313" key="1">
    <source>
        <dbReference type="EMBL" id="CAJ64063.1"/>
    </source>
</evidence>
<accession>Q0REP4</accession>
<dbReference type="STRING" id="326424.FRAAL5430"/>
<proteinExistence type="predicted"/>
<protein>
    <submittedName>
        <fullName evidence="1">Uncharacterized protein</fullName>
    </submittedName>
</protein>
<evidence type="ECO:0000313" key="2">
    <source>
        <dbReference type="Proteomes" id="UP000000657"/>
    </source>
</evidence>
<dbReference type="Proteomes" id="UP000000657">
    <property type="component" value="Chromosome"/>
</dbReference>
<gene>
    <name evidence="1" type="ordered locus">FRAAL5430</name>
</gene>
<dbReference type="HOGENOM" id="CLU_1913978_0_0_11"/>